<keyword evidence="4 6" id="KW-0804">Transcription</keyword>
<proteinExistence type="inferred from homology"/>
<dbReference type="Pfam" id="PF02045">
    <property type="entry name" value="CBFB_NFYA"/>
    <property type="match status" value="1"/>
</dbReference>
<comment type="similarity">
    <text evidence="6">Belongs to the NFYA/HAP2 subunit family.</text>
</comment>
<dbReference type="RefSeq" id="XP_018225920.1">
    <property type="nucleotide sequence ID" value="XM_018370214.1"/>
</dbReference>
<dbReference type="GO" id="GO:0003700">
    <property type="term" value="F:DNA-binding transcription factor activity"/>
    <property type="evidence" value="ECO:0007669"/>
    <property type="project" value="UniProtKB-UniRule"/>
</dbReference>
<keyword evidence="9" id="KW-1185">Reference proteome</keyword>
<evidence type="ECO:0000256" key="2">
    <source>
        <dbReference type="ARBA" id="ARBA00023015"/>
    </source>
</evidence>
<evidence type="ECO:0000256" key="1">
    <source>
        <dbReference type="ARBA" id="ARBA00004123"/>
    </source>
</evidence>
<comment type="caution">
    <text evidence="8">The sequence shown here is derived from an EMBL/GenBank/DDBJ whole genome shotgun (WGS) entry which is preliminary data.</text>
</comment>
<keyword evidence="3 6" id="KW-0238">DNA-binding</keyword>
<reference evidence="9" key="1">
    <citation type="journal article" date="2016" name="Nat. Commun.">
        <title>Genome analysis of three Pneumocystis species reveals adaptation mechanisms to life exclusively in mammalian hosts.</title>
        <authorList>
            <person name="Ma L."/>
            <person name="Chen Z."/>
            <person name="Huang D.W."/>
            <person name="Kutty G."/>
            <person name="Ishihara M."/>
            <person name="Wang H."/>
            <person name="Abouelleil A."/>
            <person name="Bishop L."/>
            <person name="Davey E."/>
            <person name="Deng R."/>
            <person name="Deng X."/>
            <person name="Fan L."/>
            <person name="Fantoni G."/>
            <person name="Fitzgerald M."/>
            <person name="Gogineni E."/>
            <person name="Goldberg J.M."/>
            <person name="Handley G."/>
            <person name="Hu X."/>
            <person name="Huber C."/>
            <person name="Jiao X."/>
            <person name="Jones K."/>
            <person name="Levin J.Z."/>
            <person name="Liu Y."/>
            <person name="Macdonald P."/>
            <person name="Melnikov A."/>
            <person name="Raley C."/>
            <person name="Sassi M."/>
            <person name="Sherman B.T."/>
            <person name="Song X."/>
            <person name="Sykes S."/>
            <person name="Tran B."/>
            <person name="Walsh L."/>
            <person name="Xia Y."/>
            <person name="Yang J."/>
            <person name="Young S."/>
            <person name="Zeng Q."/>
            <person name="Zheng X."/>
            <person name="Stephens R."/>
            <person name="Nusbaum C."/>
            <person name="Birren B.W."/>
            <person name="Azadi P."/>
            <person name="Lempicki R.A."/>
            <person name="Cuomo C.A."/>
            <person name="Kovacs J.A."/>
        </authorList>
    </citation>
    <scope>NUCLEOTIDE SEQUENCE [LARGE SCALE GENOMIC DNA]</scope>
    <source>
        <strain evidence="9">B80</strain>
    </source>
</reference>
<keyword evidence="5 6" id="KW-0539">Nucleus</keyword>
<feature type="region of interest" description="Disordered" evidence="7">
    <location>
        <begin position="133"/>
        <end position="169"/>
    </location>
</feature>
<dbReference type="Gene3D" id="6.10.250.2430">
    <property type="match status" value="1"/>
</dbReference>
<evidence type="ECO:0000256" key="6">
    <source>
        <dbReference type="RuleBase" id="RU367155"/>
    </source>
</evidence>
<dbReference type="AlphaFoldDB" id="A0A0W4ZJ43"/>
<comment type="function">
    <text evidence="6">Component of the sequence-specific heterotrimeric transcription factor (NF-Y) which specifically recognizes a 5'-CCAAT-3' box motif found in the promoters of its target genes.</text>
</comment>
<dbReference type="EMBL" id="LFVZ01000007">
    <property type="protein sequence ID" value="KTW28377.1"/>
    <property type="molecule type" value="Genomic_DNA"/>
</dbReference>
<dbReference type="OrthoDB" id="1097733at2759"/>
<dbReference type="PRINTS" id="PR00616">
    <property type="entry name" value="CCAATSUBUNTB"/>
</dbReference>
<feature type="compositionally biased region" description="Basic residues" evidence="7">
    <location>
        <begin position="133"/>
        <end position="143"/>
    </location>
</feature>
<keyword evidence="2 6" id="KW-0805">Transcription regulation</keyword>
<evidence type="ECO:0000256" key="5">
    <source>
        <dbReference type="ARBA" id="ARBA00023242"/>
    </source>
</evidence>
<organism evidence="8 9">
    <name type="scientific">Pneumocystis carinii (strain B80)</name>
    <name type="common">Rat pneumocystis pneumonia agent</name>
    <name type="synonym">Pneumocystis carinii f. sp. carinii</name>
    <dbReference type="NCBI Taxonomy" id="1408658"/>
    <lineage>
        <taxon>Eukaryota</taxon>
        <taxon>Fungi</taxon>
        <taxon>Dikarya</taxon>
        <taxon>Ascomycota</taxon>
        <taxon>Taphrinomycotina</taxon>
        <taxon>Pneumocystomycetes</taxon>
        <taxon>Pneumocystaceae</taxon>
        <taxon>Pneumocystis</taxon>
    </lineage>
</organism>
<dbReference type="Proteomes" id="UP000054454">
    <property type="component" value="Unassembled WGS sequence"/>
</dbReference>
<dbReference type="GO" id="GO:0005634">
    <property type="term" value="C:nucleus"/>
    <property type="evidence" value="ECO:0007669"/>
    <property type="project" value="UniProtKB-SubCell"/>
</dbReference>
<accession>A0A0W4ZJ43</accession>
<dbReference type="PROSITE" id="PS51152">
    <property type="entry name" value="NFYA_HAP2_2"/>
    <property type="match status" value="1"/>
</dbReference>
<gene>
    <name evidence="8" type="ORF">T552_01638</name>
</gene>
<protein>
    <recommendedName>
        <fullName evidence="6">Transcriptional activator HAP2</fullName>
    </recommendedName>
</protein>
<dbReference type="PANTHER" id="PTHR12632">
    <property type="entry name" value="TRANSCRIPTION FACTOR NF-Y ALPHA-RELATED"/>
    <property type="match status" value="1"/>
</dbReference>
<evidence type="ECO:0000256" key="7">
    <source>
        <dbReference type="SAM" id="MobiDB-lite"/>
    </source>
</evidence>
<dbReference type="GeneID" id="28936417"/>
<evidence type="ECO:0000313" key="9">
    <source>
        <dbReference type="Proteomes" id="UP000054454"/>
    </source>
</evidence>
<evidence type="ECO:0000256" key="4">
    <source>
        <dbReference type="ARBA" id="ARBA00023163"/>
    </source>
</evidence>
<dbReference type="InterPro" id="IPR001289">
    <property type="entry name" value="NFYA"/>
</dbReference>
<dbReference type="GO" id="GO:0003677">
    <property type="term" value="F:DNA binding"/>
    <property type="evidence" value="ECO:0007669"/>
    <property type="project" value="UniProtKB-KW"/>
</dbReference>
<dbReference type="VEuPathDB" id="FungiDB:T552_01638"/>
<comment type="subunit">
    <text evidence="6">Heterotrimer.</text>
</comment>
<dbReference type="SMART" id="SM00521">
    <property type="entry name" value="CBF"/>
    <property type="match status" value="1"/>
</dbReference>
<sequence length="169" mass="20077">MAIKHSEQDSEGEIIHGNYWNNEMKFYNNQACFSMRNEKELYNKGSKDLYQGHPNTTLLKDVLITSFIEKKEELYLREKMNDLKSSYSYQGEGESIRINMKQYHRILKRRAARARIQENLGKREHIKPYLHESRHKHAMKRPRGPGGQFIKNKPSSEEEIMNMNEVTDK</sequence>
<comment type="subcellular location">
    <subcellularLocation>
        <location evidence="1 6">Nucleus</location>
    </subcellularLocation>
</comment>
<evidence type="ECO:0000256" key="3">
    <source>
        <dbReference type="ARBA" id="ARBA00023125"/>
    </source>
</evidence>
<evidence type="ECO:0000313" key="8">
    <source>
        <dbReference type="EMBL" id="KTW28377.1"/>
    </source>
</evidence>
<name>A0A0W4ZJ43_PNEC8</name>